<dbReference type="Gene3D" id="3.10.20.310">
    <property type="entry name" value="membrane protein fhac"/>
    <property type="match status" value="1"/>
</dbReference>
<dbReference type="InterPro" id="IPR005565">
    <property type="entry name" value="Hemolysn_activator_HlyB_C"/>
</dbReference>
<keyword evidence="8" id="KW-1185">Reference proteome</keyword>
<evidence type="ECO:0000313" key="7">
    <source>
        <dbReference type="EMBL" id="SDW36716.1"/>
    </source>
</evidence>
<evidence type="ECO:0000256" key="3">
    <source>
        <dbReference type="ARBA" id="ARBA00023237"/>
    </source>
</evidence>
<feature type="domain" description="Haemolysin activator HlyB C-terminal" evidence="5">
    <location>
        <begin position="452"/>
        <end position="609"/>
    </location>
</feature>
<dbReference type="Pfam" id="PF08479">
    <property type="entry name" value="POTRA_2"/>
    <property type="match status" value="1"/>
</dbReference>
<evidence type="ECO:0000256" key="2">
    <source>
        <dbReference type="ARBA" id="ARBA00022692"/>
    </source>
</evidence>
<reference evidence="7 8" key="1">
    <citation type="submission" date="2016-10" db="EMBL/GenBank/DDBJ databases">
        <authorList>
            <person name="de Groot N.N."/>
        </authorList>
    </citation>
    <scope>NUCLEOTIDE SEQUENCE [LARGE SCALE GENOMIC DNA]</scope>
    <source>
        <strain evidence="7 8">DSM 17890</strain>
    </source>
</reference>
<dbReference type="GO" id="GO:0098046">
    <property type="term" value="C:type V protein secretion system complex"/>
    <property type="evidence" value="ECO:0007669"/>
    <property type="project" value="TreeGrafter"/>
</dbReference>
<keyword evidence="1" id="KW-0472">Membrane</keyword>
<dbReference type="Pfam" id="PF03865">
    <property type="entry name" value="ShlB"/>
    <property type="match status" value="1"/>
</dbReference>
<dbReference type="PANTHER" id="PTHR34597:SF6">
    <property type="entry name" value="BLR6126 PROTEIN"/>
    <property type="match status" value="1"/>
</dbReference>
<dbReference type="STRING" id="356660.SAMN05444336_101829"/>
<keyword evidence="1" id="KW-1134">Transmembrane beta strand</keyword>
<dbReference type="Proteomes" id="UP000199118">
    <property type="component" value="Unassembled WGS sequence"/>
</dbReference>
<dbReference type="InterPro" id="IPR051544">
    <property type="entry name" value="TPS_OM_transporter"/>
</dbReference>
<dbReference type="InterPro" id="IPR013686">
    <property type="entry name" value="Polypept-transport_assoc_ShlB"/>
</dbReference>
<dbReference type="PANTHER" id="PTHR34597">
    <property type="entry name" value="SLR1661 PROTEIN"/>
    <property type="match status" value="1"/>
</dbReference>
<keyword evidence="2" id="KW-0812">Transmembrane</keyword>
<evidence type="ECO:0000259" key="5">
    <source>
        <dbReference type="Pfam" id="PF03865"/>
    </source>
</evidence>
<dbReference type="EMBL" id="FNMZ01000001">
    <property type="protein sequence ID" value="SDW36716.1"/>
    <property type="molecule type" value="Genomic_DNA"/>
</dbReference>
<evidence type="ECO:0000313" key="8">
    <source>
        <dbReference type="Proteomes" id="UP000199118"/>
    </source>
</evidence>
<feature type="region of interest" description="Disordered" evidence="4">
    <location>
        <begin position="110"/>
        <end position="132"/>
    </location>
</feature>
<keyword evidence="3" id="KW-0998">Cell outer membrane</keyword>
<dbReference type="GO" id="GO:0046819">
    <property type="term" value="P:protein secretion by the type V secretion system"/>
    <property type="evidence" value="ECO:0007669"/>
    <property type="project" value="TreeGrafter"/>
</dbReference>
<evidence type="ECO:0000256" key="4">
    <source>
        <dbReference type="SAM" id="MobiDB-lite"/>
    </source>
</evidence>
<sequence>MQSEGCVGRGVTSRRIGLRAAAVASLWGAVTAAARAPSPETAGGPIVRGRNAAPADASENACIAVFRGFRAFPAVFLAALCIPAVAEAQRLPAGLPSSLTNAPSAIRAATDRTRTEAAGPLGPESELRFTSQTPPANAREIRFVLRGVELSGGALYDTAELSPLWESALDQEIDLAEVFALAARLQNRYRDDGYLFTRVVVPAQRIDDGRVRFEIIEATLTSVTIETPGLPLGPMRELAERTIAPLQGLSNPTLAQIERTLLLLNDIPGVTRAAAVPKMGEGGRGGVDLHINMERDAVGFTLFADNRQSPLIGRGLIGGVLALNSWSPAGDSTIVSFFNSADVDDPFPDDFQERHTIQVEHRRILDPSGLWGSFRGLYAESAPGDRVAIFDITSDQTELTATMGYPAVRSRALKLDVFGGFQTMSVNSLTPAIGGLGQDLVTDDRLRVAFAGMRAEYRDPYGSGEGRVELRAGLDVLNASPKGSPELSRQDGDPQFFSLRAELSRTQPFDDRLSFWAKGWAQAADRPLLASEEFAIGGPELGRAYHPSELSGDLGAGLSMEVRYADQAHWGDVGVPYEFYAYGDMAEVRNLDGGAPIHASLVSAGIGVRAQLPGAMSLNLELARPINRPLAHTQRHDWRVLFSASKDF</sequence>
<dbReference type="Gene3D" id="2.40.160.50">
    <property type="entry name" value="membrane protein fhac: a member of the omp85/tpsb transporter family"/>
    <property type="match status" value="1"/>
</dbReference>
<name>A0A1H2SYC7_9RHOB</name>
<dbReference type="AlphaFoldDB" id="A0A1H2SYC7"/>
<dbReference type="GO" id="GO:0008320">
    <property type="term" value="F:protein transmembrane transporter activity"/>
    <property type="evidence" value="ECO:0007669"/>
    <property type="project" value="TreeGrafter"/>
</dbReference>
<proteinExistence type="predicted"/>
<protein>
    <submittedName>
        <fullName evidence="7">Hemolysin activation/secretion protein</fullName>
    </submittedName>
</protein>
<gene>
    <name evidence="7" type="ORF">SAMN05444336_101829</name>
</gene>
<feature type="domain" description="Polypeptide-transport-associated ShlB-type" evidence="6">
    <location>
        <begin position="143"/>
        <end position="217"/>
    </location>
</feature>
<evidence type="ECO:0000259" key="6">
    <source>
        <dbReference type="Pfam" id="PF08479"/>
    </source>
</evidence>
<evidence type="ECO:0000256" key="1">
    <source>
        <dbReference type="ARBA" id="ARBA00022452"/>
    </source>
</evidence>
<accession>A0A1H2SYC7</accession>
<organism evidence="7 8">
    <name type="scientific">Albimonas donghaensis</name>
    <dbReference type="NCBI Taxonomy" id="356660"/>
    <lineage>
        <taxon>Bacteria</taxon>
        <taxon>Pseudomonadati</taxon>
        <taxon>Pseudomonadota</taxon>
        <taxon>Alphaproteobacteria</taxon>
        <taxon>Rhodobacterales</taxon>
        <taxon>Paracoccaceae</taxon>
        <taxon>Albimonas</taxon>
    </lineage>
</organism>